<reference evidence="1 2" key="1">
    <citation type="journal article" date="2016" name="Mol. Biol. Evol.">
        <title>Comparative Genomics of Early-Diverging Mushroom-Forming Fungi Provides Insights into the Origins of Lignocellulose Decay Capabilities.</title>
        <authorList>
            <person name="Nagy L.G."/>
            <person name="Riley R."/>
            <person name="Tritt A."/>
            <person name="Adam C."/>
            <person name="Daum C."/>
            <person name="Floudas D."/>
            <person name="Sun H."/>
            <person name="Yadav J.S."/>
            <person name="Pangilinan J."/>
            <person name="Larsson K.H."/>
            <person name="Matsuura K."/>
            <person name="Barry K."/>
            <person name="Labutti K."/>
            <person name="Kuo R."/>
            <person name="Ohm R.A."/>
            <person name="Bhattacharya S.S."/>
            <person name="Shirouzu T."/>
            <person name="Yoshinaga Y."/>
            <person name="Martin F.M."/>
            <person name="Grigoriev I.V."/>
            <person name="Hibbett D.S."/>
        </authorList>
    </citation>
    <scope>NUCLEOTIDE SEQUENCE [LARGE SCALE GENOMIC DNA]</scope>
    <source>
        <strain evidence="1 2">HHB12029</strain>
    </source>
</reference>
<dbReference type="PANTHER" id="PTHR47691">
    <property type="entry name" value="REGULATOR-RELATED"/>
    <property type="match status" value="1"/>
</dbReference>
<dbReference type="CDD" id="cd21037">
    <property type="entry name" value="MLKL_NTD"/>
    <property type="match status" value="1"/>
</dbReference>
<dbReference type="SUPFAM" id="SSF48452">
    <property type="entry name" value="TPR-like"/>
    <property type="match status" value="1"/>
</dbReference>
<dbReference type="AlphaFoldDB" id="A0A165DML8"/>
<dbReference type="PANTHER" id="PTHR47691:SF3">
    <property type="entry name" value="HTH-TYPE TRANSCRIPTIONAL REGULATOR RV0890C-RELATED"/>
    <property type="match status" value="1"/>
</dbReference>
<dbReference type="InParanoid" id="A0A165DML8"/>
<dbReference type="InterPro" id="IPR059179">
    <property type="entry name" value="MLKL-like_MCAfunc"/>
</dbReference>
<dbReference type="Gene3D" id="1.25.40.10">
    <property type="entry name" value="Tetratricopeptide repeat domain"/>
    <property type="match status" value="2"/>
</dbReference>
<name>A0A165DML8_EXIGL</name>
<sequence length="1008" mass="109781">MTTALALSVATAATDIAGQEISRSLSGVAEVIADSANNVRVNKEAALALSTRISGLVNLLEEDAGESHVTGMPEFTRTIEEVASALDELGKQSYVAQMLHRARDAERLQALSQRVKSAFDVLMVGVHIDMHENAGIVTKTLADLKLLEDVDIPSARLPPCPQIFFGRATEHKDLVSSFDSTPAYACILGGPGMGKTSLAVAVSHDPTLEMRFRHRRYFVSFDPQPANVSCLARLCAALGVTSASSRTRTLKALQDALRAPPNCETLMVLDNFESVWDTDVRAEAEEVLDFLASLPRVSLIVTMRGAERPQGVAWSLPLLPPLARLDDSSALQLFLSISDMAENDGELTTLLAHLDNVPLALVLMASLAQYESLSELHTRWGTLKTAMLSRGHTFGGACGGEHSDRLSSLDASIMLSLSSPRMTRQPTATLLLSLLSLLPKGIHEAELHIWASASEACGTASVQALSTLLQTSLASRTQTGHLSVLAPIREYMLAYHTPSQSALSSLYKYHFEIAKMLRDARSTDPAIIMAVAPEIDNIYSCIYHALAHEEDPGPALDAAHAVLSLIPLLGVGSPALLPRALELATGVLRADLLLLWGIMASGSAMHGSPQVLWTQALELYKAENHAKGVVNATTRLADFLSPEDAVRSCMEMAKLAEQHGDMIGLAGCELVTAYSYRRQSRDELAYEWYMKAILTLEERLPVREVYLTNRIRLFVAQMEWDAGRVRPAVARLDASLEALREAGFKETLARAQMLRGEIYLSQGETRRAVELWRGCAASARAVRDEGLEIIAWSSLATAYLLLEDRTGVLDAIRRTKEIIAFTEAEGNNDPQQTAHDLIAKCELARLHGDLEGAGTALQVALNATRSQGLATHAEGMLFTRAEVLYLLGQVEQDSGHLDEARNCFMLVAIIQRRAVRSPQIVSALARLAHVAEDDELAERLLNAVTLPLVHYGFRPLLAAGHLCSGGIAMRRGQFDLARHRIQNAQSYVDEIENPRLALSVKTFLEMCM</sequence>
<dbReference type="EMBL" id="KV426206">
    <property type="protein sequence ID" value="KZV84916.1"/>
    <property type="molecule type" value="Genomic_DNA"/>
</dbReference>
<dbReference type="GO" id="GO:0007166">
    <property type="term" value="P:cell surface receptor signaling pathway"/>
    <property type="evidence" value="ECO:0007669"/>
    <property type="project" value="InterPro"/>
</dbReference>
<dbReference type="InterPro" id="IPR027417">
    <property type="entry name" value="P-loop_NTPase"/>
</dbReference>
<keyword evidence="2" id="KW-1185">Reference proteome</keyword>
<accession>A0A165DML8</accession>
<evidence type="ECO:0000313" key="2">
    <source>
        <dbReference type="Proteomes" id="UP000077266"/>
    </source>
</evidence>
<dbReference type="SUPFAM" id="SSF52540">
    <property type="entry name" value="P-loop containing nucleoside triphosphate hydrolases"/>
    <property type="match status" value="1"/>
</dbReference>
<organism evidence="1 2">
    <name type="scientific">Exidia glandulosa HHB12029</name>
    <dbReference type="NCBI Taxonomy" id="1314781"/>
    <lineage>
        <taxon>Eukaryota</taxon>
        <taxon>Fungi</taxon>
        <taxon>Dikarya</taxon>
        <taxon>Basidiomycota</taxon>
        <taxon>Agaricomycotina</taxon>
        <taxon>Agaricomycetes</taxon>
        <taxon>Auriculariales</taxon>
        <taxon>Exidiaceae</taxon>
        <taxon>Exidia</taxon>
    </lineage>
</organism>
<dbReference type="Gene3D" id="3.40.50.300">
    <property type="entry name" value="P-loop containing nucleotide triphosphate hydrolases"/>
    <property type="match status" value="1"/>
</dbReference>
<evidence type="ECO:0000313" key="1">
    <source>
        <dbReference type="EMBL" id="KZV84916.1"/>
    </source>
</evidence>
<dbReference type="Proteomes" id="UP000077266">
    <property type="component" value="Unassembled WGS sequence"/>
</dbReference>
<dbReference type="OrthoDB" id="621413at2759"/>
<dbReference type="STRING" id="1314781.A0A165DML8"/>
<gene>
    <name evidence="1" type="ORF">EXIGLDRAFT_753568</name>
</gene>
<dbReference type="Gene3D" id="1.20.930.20">
    <property type="entry name" value="Adaptor protein Cbl, N-terminal domain"/>
    <property type="match status" value="1"/>
</dbReference>
<proteinExistence type="predicted"/>
<dbReference type="InterPro" id="IPR011990">
    <property type="entry name" value="TPR-like_helical_dom_sf"/>
</dbReference>
<dbReference type="InterPro" id="IPR036537">
    <property type="entry name" value="Adaptor_Cbl_N_dom_sf"/>
</dbReference>
<protein>
    <submittedName>
        <fullName evidence="1">Uncharacterized protein</fullName>
    </submittedName>
</protein>